<dbReference type="EMBL" id="JASJOS010000001">
    <property type="protein sequence ID" value="MDJ1479252.1"/>
    <property type="molecule type" value="Genomic_DNA"/>
</dbReference>
<comment type="caution">
    <text evidence="1">The sequence shown here is derived from an EMBL/GenBank/DDBJ whole genome shotgun (WGS) entry which is preliminary data.</text>
</comment>
<accession>A0AAE3U578</accession>
<name>A0AAE3U578_9BACT</name>
<dbReference type="RefSeq" id="WP_313975274.1">
    <property type="nucleotide sequence ID" value="NZ_JASJOS010000001.1"/>
</dbReference>
<evidence type="ECO:0000313" key="2">
    <source>
        <dbReference type="Proteomes" id="UP001241110"/>
    </source>
</evidence>
<dbReference type="Proteomes" id="UP001241110">
    <property type="component" value="Unassembled WGS sequence"/>
</dbReference>
<organism evidence="1 2">
    <name type="scientific">Xanthocytophaga flava</name>
    <dbReference type="NCBI Taxonomy" id="3048013"/>
    <lineage>
        <taxon>Bacteria</taxon>
        <taxon>Pseudomonadati</taxon>
        <taxon>Bacteroidota</taxon>
        <taxon>Cytophagia</taxon>
        <taxon>Cytophagales</taxon>
        <taxon>Rhodocytophagaceae</taxon>
        <taxon>Xanthocytophaga</taxon>
    </lineage>
</organism>
<proteinExistence type="predicted"/>
<reference evidence="1" key="1">
    <citation type="submission" date="2023-05" db="EMBL/GenBank/DDBJ databases">
        <authorList>
            <person name="Zhang X."/>
        </authorList>
    </citation>
    <scope>NUCLEOTIDE SEQUENCE</scope>
    <source>
        <strain evidence="1">YF14B1</strain>
    </source>
</reference>
<protein>
    <submittedName>
        <fullName evidence="1">Uncharacterized protein</fullName>
    </submittedName>
</protein>
<dbReference type="AlphaFoldDB" id="A0AAE3U578"/>
<evidence type="ECO:0000313" key="1">
    <source>
        <dbReference type="EMBL" id="MDJ1479252.1"/>
    </source>
</evidence>
<sequence>MKAIQIVLCITILAIWACSSDEKKEQSISKPPVVIEKRVDFSPSPADSLLTQLRPAKQTFQVKADTDQVITCKYGTFVFIPENSFVDASGQPVTGQVDIELIEVLSAGDFVSSRLQTISDGKLLQSEGMFYIDAKANGQSVTLAPDKQLRIELPILAKASGTSQTKIFSGTYDTRGSINWEETGKLDNKLIPLPLEVFNYTYWTSYTVLSSNRDSSWYSIYDYNSGHDSTTFLNPKLQNTFIATREFEERFWYITAIGNRSTIHNILDEHEEKIVWDPTIANAYLNNLDKDLWYCDSLAYTIIKSWAKKTNSHKYWYWNIQSADLEKKFEDFYKQRLTKVIDFAGVDPSKKDARQRLKKKGKTPKEIDEIMNAYTRQQQLITNHKNKQEAQKITQNSFVVAKLGWINCDQFYNDPKAKEANILASIHAPNSLGSSVSAVLILDDRRIALSGSNTKDSLYRFTGLSAPYTKLPIGEKATIIALAYQNKQPYMGMKPITISENGTYEINLKKSSTKEIQETLKNMK</sequence>
<gene>
    <name evidence="1" type="ORF">QNI16_02075</name>
</gene>